<accession>A0A8K0SCR6</accession>
<evidence type="ECO:0000256" key="2">
    <source>
        <dbReference type="SAM" id="MobiDB-lite"/>
    </source>
</evidence>
<dbReference type="InterPro" id="IPR013785">
    <property type="entry name" value="Aldolase_TIM"/>
</dbReference>
<dbReference type="InterPro" id="IPR001155">
    <property type="entry name" value="OxRdtase_FMN_N"/>
</dbReference>
<dbReference type="InterPro" id="IPR045247">
    <property type="entry name" value="Oye-like"/>
</dbReference>
<dbReference type="PANTHER" id="PTHR22893:SF91">
    <property type="entry name" value="NADPH DEHYDROGENASE 2-RELATED"/>
    <property type="match status" value="1"/>
</dbReference>
<dbReference type="Pfam" id="PF00724">
    <property type="entry name" value="Oxidored_FMN"/>
    <property type="match status" value="1"/>
</dbReference>
<reference evidence="4" key="1">
    <citation type="journal article" date="2021" name="Nat. Commun.">
        <title>Genetic determinants of endophytism in the Arabidopsis root mycobiome.</title>
        <authorList>
            <person name="Mesny F."/>
            <person name="Miyauchi S."/>
            <person name="Thiergart T."/>
            <person name="Pickel B."/>
            <person name="Atanasova L."/>
            <person name="Karlsson M."/>
            <person name="Huettel B."/>
            <person name="Barry K.W."/>
            <person name="Haridas S."/>
            <person name="Chen C."/>
            <person name="Bauer D."/>
            <person name="Andreopoulos W."/>
            <person name="Pangilinan J."/>
            <person name="LaButti K."/>
            <person name="Riley R."/>
            <person name="Lipzen A."/>
            <person name="Clum A."/>
            <person name="Drula E."/>
            <person name="Henrissat B."/>
            <person name="Kohler A."/>
            <person name="Grigoriev I.V."/>
            <person name="Martin F.M."/>
            <person name="Hacquard S."/>
        </authorList>
    </citation>
    <scope>NUCLEOTIDE SEQUENCE</scope>
    <source>
        <strain evidence="4">MPI-CAGE-CH-0235</strain>
    </source>
</reference>
<dbReference type="GO" id="GO:0010181">
    <property type="term" value="F:FMN binding"/>
    <property type="evidence" value="ECO:0007669"/>
    <property type="project" value="InterPro"/>
</dbReference>
<evidence type="ECO:0000313" key="4">
    <source>
        <dbReference type="EMBL" id="KAH7303281.1"/>
    </source>
</evidence>
<dbReference type="GO" id="GO:0003959">
    <property type="term" value="F:NADPH dehydrogenase activity"/>
    <property type="evidence" value="ECO:0007669"/>
    <property type="project" value="TreeGrafter"/>
</dbReference>
<proteinExistence type="predicted"/>
<dbReference type="EMBL" id="JAGPNK010000036">
    <property type="protein sequence ID" value="KAH7303281.1"/>
    <property type="molecule type" value="Genomic_DNA"/>
</dbReference>
<dbReference type="AlphaFoldDB" id="A0A8K0SCR6"/>
<protein>
    <recommendedName>
        <fullName evidence="3">NADH:flavin oxidoreductase/NADH oxidase N-terminal domain-containing protein</fullName>
    </recommendedName>
</protein>
<sequence>MTTRQVEPFLNQANIIETAIVKAATPYNKMTEQPSLGSMASSRLFKPTNLGPTQLQHRIGMPTMTRMRNLDNHVATPLQIEYYKQRAAAAPGTLMFVESLAVAPNHTGMANAGAIWSEEQVDAWKRVTDAVHAEGSPIFAQLFAFGRAADPAVVKQKGFDVIGPSAIPISHEGTGKDSAEIPGTESSRPTPRAMSVQEIHQTVQDYAQAARNARRAGFDGVEIMAGYGYLLDEFLQEVSNQRQDAYGGSVENRSRLLDEIMAAVAEAVGPERVGIRLSPWSNFQGMGMADPVPQFSDIVLKAKRLGLGFIHLIEARVSGFDDTQSRETLDFMYDLWKGGTFLIAGGYTPELARELVDDKYPDMNMIVMFGRYFTSNPDLVFRVRHGVPLTHYRRDRFYVPGTLQGTEEGYLTFPLSDEFLASQSS</sequence>
<evidence type="ECO:0000259" key="3">
    <source>
        <dbReference type="Pfam" id="PF00724"/>
    </source>
</evidence>
<name>A0A8K0SCR6_9HYPO</name>
<evidence type="ECO:0000256" key="1">
    <source>
        <dbReference type="ARBA" id="ARBA00022630"/>
    </source>
</evidence>
<dbReference type="Gene3D" id="3.20.20.70">
    <property type="entry name" value="Aldolase class I"/>
    <property type="match status" value="1"/>
</dbReference>
<gene>
    <name evidence="4" type="ORF">B0I35DRAFT_446894</name>
</gene>
<feature type="domain" description="NADH:flavin oxidoreductase/NADH oxidase N-terminal" evidence="3">
    <location>
        <begin position="44"/>
        <end position="389"/>
    </location>
</feature>
<dbReference type="CDD" id="cd02933">
    <property type="entry name" value="OYE_like_FMN"/>
    <property type="match status" value="1"/>
</dbReference>
<comment type="caution">
    <text evidence="4">The sequence shown here is derived from an EMBL/GenBank/DDBJ whole genome shotgun (WGS) entry which is preliminary data.</text>
</comment>
<dbReference type="Proteomes" id="UP000813444">
    <property type="component" value="Unassembled WGS sequence"/>
</dbReference>
<dbReference type="SUPFAM" id="SSF51395">
    <property type="entry name" value="FMN-linked oxidoreductases"/>
    <property type="match status" value="1"/>
</dbReference>
<dbReference type="PANTHER" id="PTHR22893">
    <property type="entry name" value="NADH OXIDOREDUCTASE-RELATED"/>
    <property type="match status" value="1"/>
</dbReference>
<organism evidence="4 5">
    <name type="scientific">Stachybotrys elegans</name>
    <dbReference type="NCBI Taxonomy" id="80388"/>
    <lineage>
        <taxon>Eukaryota</taxon>
        <taxon>Fungi</taxon>
        <taxon>Dikarya</taxon>
        <taxon>Ascomycota</taxon>
        <taxon>Pezizomycotina</taxon>
        <taxon>Sordariomycetes</taxon>
        <taxon>Hypocreomycetidae</taxon>
        <taxon>Hypocreales</taxon>
        <taxon>Stachybotryaceae</taxon>
        <taxon>Stachybotrys</taxon>
    </lineage>
</organism>
<evidence type="ECO:0000313" key="5">
    <source>
        <dbReference type="Proteomes" id="UP000813444"/>
    </source>
</evidence>
<keyword evidence="5" id="KW-1185">Reference proteome</keyword>
<feature type="region of interest" description="Disordered" evidence="2">
    <location>
        <begin position="165"/>
        <end position="193"/>
    </location>
</feature>
<dbReference type="OrthoDB" id="276546at2759"/>
<keyword evidence="1" id="KW-0285">Flavoprotein</keyword>